<gene>
    <name evidence="2" type="ordered locus">SGRA_1887</name>
</gene>
<evidence type="ECO:0000256" key="1">
    <source>
        <dbReference type="SAM" id="MobiDB-lite"/>
    </source>
</evidence>
<feature type="compositionally biased region" description="Polar residues" evidence="1">
    <location>
        <begin position="15"/>
        <end position="28"/>
    </location>
</feature>
<dbReference type="AlphaFoldDB" id="H6L1H7"/>
<name>H6L1H7_SAPGL</name>
<evidence type="ECO:0000313" key="3">
    <source>
        <dbReference type="Proteomes" id="UP000007519"/>
    </source>
</evidence>
<dbReference type="KEGG" id="sgn:SGRA_1887"/>
<dbReference type="HOGENOM" id="CLU_3358398_0_0_10"/>
<dbReference type="Proteomes" id="UP000007519">
    <property type="component" value="Chromosome"/>
</dbReference>
<dbReference type="EMBL" id="CP002831">
    <property type="protein sequence ID" value="AFC24621.1"/>
    <property type="molecule type" value="Genomic_DNA"/>
</dbReference>
<evidence type="ECO:0000313" key="2">
    <source>
        <dbReference type="EMBL" id="AFC24621.1"/>
    </source>
</evidence>
<keyword evidence="3" id="KW-1185">Reference proteome</keyword>
<dbReference type="STRING" id="984262.SGRA_1887"/>
<proteinExistence type="predicted"/>
<accession>H6L1H7</accession>
<feature type="region of interest" description="Disordered" evidence="1">
    <location>
        <begin position="1"/>
        <end position="36"/>
    </location>
</feature>
<protein>
    <submittedName>
        <fullName evidence="2">Uncharacterized protein</fullName>
    </submittedName>
</protein>
<sequence length="36" mass="4001">MSVAKKLQGRADLRATTQPDPSEAQGQPQKKYKTEL</sequence>
<reference evidence="2 3" key="1">
    <citation type="journal article" date="2012" name="Stand. Genomic Sci.">
        <title>Complete genome sequencing and analysis of Saprospira grandis str. Lewin, a predatory marine bacterium.</title>
        <authorList>
            <person name="Saw J.H."/>
            <person name="Yuryev A."/>
            <person name="Kanbe M."/>
            <person name="Hou S."/>
            <person name="Young A.G."/>
            <person name="Aizawa S."/>
            <person name="Alam M."/>
        </authorList>
    </citation>
    <scope>NUCLEOTIDE SEQUENCE [LARGE SCALE GENOMIC DNA]</scope>
    <source>
        <strain evidence="2 3">Lewin</strain>
    </source>
</reference>
<organism evidence="2 3">
    <name type="scientific">Saprospira grandis (strain Lewin)</name>
    <dbReference type="NCBI Taxonomy" id="984262"/>
    <lineage>
        <taxon>Bacteria</taxon>
        <taxon>Pseudomonadati</taxon>
        <taxon>Bacteroidota</taxon>
        <taxon>Saprospiria</taxon>
        <taxon>Saprospirales</taxon>
        <taxon>Saprospiraceae</taxon>
        <taxon>Saprospira</taxon>
    </lineage>
</organism>